<evidence type="ECO:0000313" key="3">
    <source>
        <dbReference type="Proteomes" id="UP000029578"/>
    </source>
</evidence>
<organism evidence="2 3">
    <name type="scientific">Prevotella melaninogenica DNF00666</name>
    <dbReference type="NCBI Taxonomy" id="1401073"/>
    <lineage>
        <taxon>Bacteria</taxon>
        <taxon>Pseudomonadati</taxon>
        <taxon>Bacteroidota</taxon>
        <taxon>Bacteroidia</taxon>
        <taxon>Bacteroidales</taxon>
        <taxon>Prevotellaceae</taxon>
        <taxon>Prevotella</taxon>
    </lineage>
</organism>
<keyword evidence="1" id="KW-0175">Coiled coil</keyword>
<accession>A0A096B9D0</accession>
<evidence type="ECO:0000256" key="1">
    <source>
        <dbReference type="SAM" id="Coils"/>
    </source>
</evidence>
<dbReference type="RefSeq" id="WP_009012265.1">
    <property type="nucleotide sequence ID" value="NZ_JRNS01000097.1"/>
</dbReference>
<comment type="caution">
    <text evidence="2">The sequence shown here is derived from an EMBL/GenBank/DDBJ whole genome shotgun (WGS) entry which is preliminary data.</text>
</comment>
<dbReference type="Gene3D" id="1.10.287.1490">
    <property type="match status" value="1"/>
</dbReference>
<dbReference type="PROSITE" id="PS51257">
    <property type="entry name" value="PROKAR_LIPOPROTEIN"/>
    <property type="match status" value="1"/>
</dbReference>
<reference evidence="2 3" key="1">
    <citation type="submission" date="2014-07" db="EMBL/GenBank/DDBJ databases">
        <authorList>
            <person name="McCorrison J."/>
            <person name="Sanka R."/>
            <person name="Torralba M."/>
            <person name="Gillis M."/>
            <person name="Haft D.H."/>
            <person name="Methe B."/>
            <person name="Sutton G."/>
            <person name="Nelson K.E."/>
        </authorList>
    </citation>
    <scope>NUCLEOTIDE SEQUENCE [LARGE SCALE GENOMIC DNA]</scope>
    <source>
        <strain evidence="2 3">DNF00666</strain>
    </source>
</reference>
<dbReference type="Proteomes" id="UP000029578">
    <property type="component" value="Unassembled WGS sequence"/>
</dbReference>
<dbReference type="EMBL" id="JRNS01000097">
    <property type="protein sequence ID" value="KGF55651.1"/>
    <property type="molecule type" value="Genomic_DNA"/>
</dbReference>
<feature type="coiled-coil region" evidence="1">
    <location>
        <begin position="90"/>
        <end position="201"/>
    </location>
</feature>
<evidence type="ECO:0008006" key="4">
    <source>
        <dbReference type="Google" id="ProtNLM"/>
    </source>
</evidence>
<sequence>MNKLLVFAVCGVLALASCNRDKKSALNPSEIQSDSLRNIIDARDHEINDMMGTLNDIQQGFAAINEAENRVTIAKNGEAANKTEQMKENIQFIAQRMQENRELIKKLQQQLRETGFKGDAMKETLSRLTSQLSAKETELKQLRAELESKNIHIKELDETITGLNTDVTNLKTDKENLTAEKENLTKEKENLQTESNQKTETINTQDKQLNTGWYVFGTKSELKAQRILDGGKVLQGSFNKGYFTKIDIRVNKEIKLYSKSARLLTAHPSSSYTLTTDTNGQYVLRITDPQTFWSTSKYLVIQVR</sequence>
<gene>
    <name evidence="2" type="ORF">HMPREF0661_01405</name>
</gene>
<protein>
    <recommendedName>
        <fullName evidence="4">Lipoprotein</fullName>
    </recommendedName>
</protein>
<proteinExistence type="predicted"/>
<dbReference type="AlphaFoldDB" id="A0A096B9D0"/>
<name>A0A096B9D0_9BACT</name>
<evidence type="ECO:0000313" key="2">
    <source>
        <dbReference type="EMBL" id="KGF55651.1"/>
    </source>
</evidence>